<dbReference type="GO" id="GO:0035149">
    <property type="term" value="P:lumen formation, open tracheal system"/>
    <property type="evidence" value="ECO:0007669"/>
    <property type="project" value="EnsemblMetazoa"/>
</dbReference>
<dbReference type="InterPro" id="IPR036174">
    <property type="entry name" value="Znf_Sec23_Sec24_sf"/>
</dbReference>
<dbReference type="Gene3D" id="2.60.40.1670">
    <property type="entry name" value="beta-sandwich domain of Sec23/24"/>
    <property type="match status" value="1"/>
</dbReference>
<dbReference type="FunFam" id="2.30.30.380:FF:000001">
    <property type="entry name" value="Protein transport protein SEC23"/>
    <property type="match status" value="1"/>
</dbReference>
<dbReference type="SUPFAM" id="SSF81811">
    <property type="entry name" value="Helical domain of Sec23/24"/>
    <property type="match status" value="1"/>
</dbReference>
<evidence type="ECO:0000256" key="2">
    <source>
        <dbReference type="ARBA" id="ARBA00004514"/>
    </source>
</evidence>
<dbReference type="GO" id="GO:0072659">
    <property type="term" value="P:protein localization to plasma membrane"/>
    <property type="evidence" value="ECO:0007669"/>
    <property type="project" value="EnsemblMetazoa"/>
</dbReference>
<accession>A0A0Q9X5J3</accession>
<dbReference type="GO" id="GO:0007030">
    <property type="term" value="P:Golgi organization"/>
    <property type="evidence" value="ECO:0007669"/>
    <property type="project" value="EnsemblMetazoa"/>
</dbReference>
<keyword evidence="4 14" id="KW-0813">Transport</keyword>
<dbReference type="InterPro" id="IPR006900">
    <property type="entry name" value="Sec23/24_helical_dom"/>
</dbReference>
<evidence type="ECO:0000259" key="17">
    <source>
        <dbReference type="Pfam" id="PF04810"/>
    </source>
</evidence>
<evidence type="ECO:0000256" key="7">
    <source>
        <dbReference type="ARBA" id="ARBA00022824"/>
    </source>
</evidence>
<evidence type="ECO:0000256" key="3">
    <source>
        <dbReference type="ARBA" id="ARBA00009210"/>
    </source>
</evidence>
<dbReference type="InterPro" id="IPR006896">
    <property type="entry name" value="Sec23/24_trunk_dom"/>
</dbReference>
<evidence type="ECO:0000259" key="18">
    <source>
        <dbReference type="Pfam" id="PF04811"/>
    </source>
</evidence>
<dbReference type="InterPro" id="IPR012990">
    <property type="entry name" value="Beta-sandwich_Sec23_24"/>
</dbReference>
<dbReference type="CDD" id="cd01478">
    <property type="entry name" value="Sec23-like"/>
    <property type="match status" value="1"/>
</dbReference>
<feature type="domain" description="Sec23/Sec24 trunk" evidence="18">
    <location>
        <begin position="127"/>
        <end position="406"/>
    </location>
</feature>
<dbReference type="STRING" id="7260.A0A0Q9X5J3"/>
<dbReference type="GO" id="GO:0034394">
    <property type="term" value="P:protein localization to cell surface"/>
    <property type="evidence" value="ECO:0007669"/>
    <property type="project" value="EnsemblMetazoa"/>
</dbReference>
<name>A0A0Q9X5J3_DROWI</name>
<dbReference type="CDD" id="cd11287">
    <property type="entry name" value="Sec23_C"/>
    <property type="match status" value="1"/>
</dbReference>
<dbReference type="GO" id="GO:0030127">
    <property type="term" value="C:COPII vesicle coat"/>
    <property type="evidence" value="ECO:0007669"/>
    <property type="project" value="EnsemblMetazoa"/>
</dbReference>
<dbReference type="Gene3D" id="3.40.50.410">
    <property type="entry name" value="von Willebrand factor, type A domain"/>
    <property type="match status" value="1"/>
</dbReference>
<dbReference type="InterPro" id="IPR037364">
    <property type="entry name" value="Sec23"/>
</dbReference>
<dbReference type="SUPFAM" id="SSF82919">
    <property type="entry name" value="Zn-finger domain of Sec23/24"/>
    <property type="match status" value="1"/>
</dbReference>
<comment type="function">
    <text evidence="14">Component of the coat protein complex II (COPII) which promotes the formation of transport vesicles from the endoplasmic reticulum (ER). The coat has two main functions, the physical deformation of the endoplasmic reticulum membrane into vesicles and the selection of cargo molecules.</text>
</comment>
<comment type="subcellular location">
    <subcellularLocation>
        <location evidence="2">Cytoplasm</location>
        <location evidence="2">Cytosol</location>
    </subcellularLocation>
    <subcellularLocation>
        <location evidence="14">Cytoplasmic vesicle</location>
        <location evidence="14">COPII-coated vesicle membrane</location>
        <topology evidence="14">Peripheral membrane protein</topology>
        <orientation evidence="14">Cytoplasmic side</orientation>
    </subcellularLocation>
    <subcellularLocation>
        <location evidence="14">Endoplasmic reticulum membrane</location>
        <topology evidence="14">Peripheral membrane protein</topology>
        <orientation evidence="14">Cytoplasmic side</orientation>
    </subcellularLocation>
    <subcellularLocation>
        <location evidence="1">Golgi apparatus membrane</location>
    </subcellularLocation>
</comment>
<dbReference type="InParanoid" id="A0A0Q9X5J3"/>
<proteinExistence type="inferred from homology"/>
<dbReference type="Pfam" id="PF04815">
    <property type="entry name" value="Sec23_helical"/>
    <property type="match status" value="1"/>
</dbReference>
<dbReference type="GO" id="GO:0008270">
    <property type="term" value="F:zinc ion binding"/>
    <property type="evidence" value="ECO:0007669"/>
    <property type="project" value="InterPro"/>
</dbReference>
<dbReference type="SUPFAM" id="SSF82754">
    <property type="entry name" value="C-terminal, gelsolin-like domain of Sec23/24"/>
    <property type="match status" value="1"/>
</dbReference>
<dbReference type="GO" id="GO:0070278">
    <property type="term" value="P:extracellular matrix constituent secretion"/>
    <property type="evidence" value="ECO:0007669"/>
    <property type="project" value="EnsemblMetazoa"/>
</dbReference>
<sequence length="788" mass="88296">MTTYEEFIQQNEDRDGVRLTWNVWPSSRIDASRLVVPLACLYQPLKERPDLPPIQYEPVLCTRSNCRAILNPLCQVDYRAKLWVCNFCFQRNPFPPQYAAISEQHQPAELIPGFSTIEYTIVRAPTMPPVFIFLVDTCMDEEELDALKDSLQMSLSLLPPNALVGLITFGKMIQVHELGAEGCSKSYVFRGTKDLTAKQVQDMLGIGRGVAAGQHQPAGSQPGLPGQQQRPNAPGGAPMPPAHRFLQPISQCDAALGDLLSELQRDPWPVPQGKRYLRSTGAALSIAVGLLECTYPNTGGRIMTFVGGPCSQGPGQVVDDELKHPIRSHHDIHKDNVKFMKKAIKHYDALALRAATNGHSIDIYSCALDQTGLLEMKQLCNSTGGHMVMGDSFNSSLFKQTFQRVFARDSRNDLKMAFNATLEVKCSRELKISGGIGSCVSLNVKSPSVSDVEIGMGNTVQWKLCTLSPSSTVAYFFEVVNQHAAPIPQGGRGCIQFITQYQHPSGQRRIRVTTLARNWADATSNVHHISAGFDQEAAAVLMARMVVYRAETDEGPDILRWVDRQLIRLCQKFGEYSKDDPNSFRLSQNFSLFPQFMYHLRRSQFLQVFNNSPDETTFYRHMLMREDLTQSLIMIQPILYSYSFNGPPEPVLLDTASIQADRILLMDTFFQILIYHGETIAQWRALKYQDMPEYDNFKQLLQAPVDDAQEILQTRFPMPRYIDTEHGGSQARFLLSKVNPSQTHNNMYAYGQPPIGQTTDGGAPVLTDDVSLQLFMEHLKKLAVSTTT</sequence>
<gene>
    <name evidence="21" type="primary">Dwil\GK12234</name>
    <name evidence="21" type="ORF">Dwil_GK12234</name>
</gene>
<evidence type="ECO:0000256" key="8">
    <source>
        <dbReference type="ARBA" id="ARBA00022833"/>
    </source>
</evidence>
<dbReference type="OrthoDB" id="10256289at2759"/>
<evidence type="ECO:0000313" key="22">
    <source>
        <dbReference type="Proteomes" id="UP000007798"/>
    </source>
</evidence>
<evidence type="ECO:0000256" key="5">
    <source>
        <dbReference type="ARBA" id="ARBA00022490"/>
    </source>
</evidence>
<evidence type="ECO:0000256" key="15">
    <source>
        <dbReference type="SAM" id="MobiDB-lite"/>
    </source>
</evidence>
<keyword evidence="11" id="KW-0333">Golgi apparatus</keyword>
<evidence type="ECO:0000259" key="19">
    <source>
        <dbReference type="Pfam" id="PF04815"/>
    </source>
</evidence>
<dbReference type="GO" id="GO:0050775">
    <property type="term" value="P:positive regulation of dendrite morphogenesis"/>
    <property type="evidence" value="ECO:0007669"/>
    <property type="project" value="EnsemblMetazoa"/>
</dbReference>
<dbReference type="Gene3D" id="2.30.30.380">
    <property type="entry name" value="Zn-finger domain of Sec23/24"/>
    <property type="match status" value="1"/>
</dbReference>
<feature type="region of interest" description="Disordered" evidence="15">
    <location>
        <begin position="211"/>
        <end position="244"/>
    </location>
</feature>
<keyword evidence="13 14" id="KW-0968">Cytoplasmic vesicle</keyword>
<dbReference type="Proteomes" id="UP000007798">
    <property type="component" value="Unassembled WGS sequence"/>
</dbReference>
<keyword evidence="9 14" id="KW-0931">ER-Golgi transport</keyword>
<keyword evidence="5 14" id="KW-0963">Cytoplasm</keyword>
<protein>
    <recommendedName>
        <fullName evidence="14">Protein transport protein SEC23</fullName>
    </recommendedName>
</protein>
<keyword evidence="7 14" id="KW-0256">Endoplasmic reticulum</keyword>
<keyword evidence="10 14" id="KW-0653">Protein transport</keyword>
<dbReference type="GO" id="GO:0005096">
    <property type="term" value="F:GTPase activator activity"/>
    <property type="evidence" value="ECO:0007669"/>
    <property type="project" value="TreeGrafter"/>
</dbReference>
<dbReference type="InterPro" id="IPR036175">
    <property type="entry name" value="Sec23/24_helical_dom_sf"/>
</dbReference>
<evidence type="ECO:0000259" key="16">
    <source>
        <dbReference type="Pfam" id="PF00626"/>
    </source>
</evidence>
<reference evidence="21 22" key="1">
    <citation type="journal article" date="2007" name="Nature">
        <title>Evolution of genes and genomes on the Drosophila phylogeny.</title>
        <authorList>
            <consortium name="Drosophila 12 Genomes Consortium"/>
            <person name="Clark A.G."/>
            <person name="Eisen M.B."/>
            <person name="Smith D.R."/>
            <person name="Bergman C.M."/>
            <person name="Oliver B."/>
            <person name="Markow T.A."/>
            <person name="Kaufman T.C."/>
            <person name="Kellis M."/>
            <person name="Gelbart W."/>
            <person name="Iyer V.N."/>
            <person name="Pollard D.A."/>
            <person name="Sackton T.B."/>
            <person name="Larracuente A.M."/>
            <person name="Singh N.D."/>
            <person name="Abad J.P."/>
            <person name="Abt D.N."/>
            <person name="Adryan B."/>
            <person name="Aguade M."/>
            <person name="Akashi H."/>
            <person name="Anderson W.W."/>
            <person name="Aquadro C.F."/>
            <person name="Ardell D.H."/>
            <person name="Arguello R."/>
            <person name="Artieri C.G."/>
            <person name="Barbash D.A."/>
            <person name="Barker D."/>
            <person name="Barsanti P."/>
            <person name="Batterham P."/>
            <person name="Batzoglou S."/>
            <person name="Begun D."/>
            <person name="Bhutkar A."/>
            <person name="Blanco E."/>
            <person name="Bosak S.A."/>
            <person name="Bradley R.K."/>
            <person name="Brand A.D."/>
            <person name="Brent M.R."/>
            <person name="Brooks A.N."/>
            <person name="Brown R.H."/>
            <person name="Butlin R.K."/>
            <person name="Caggese C."/>
            <person name="Calvi B.R."/>
            <person name="Bernardo de Carvalho A."/>
            <person name="Caspi A."/>
            <person name="Castrezana S."/>
            <person name="Celniker S.E."/>
            <person name="Chang J.L."/>
            <person name="Chapple C."/>
            <person name="Chatterji S."/>
            <person name="Chinwalla A."/>
            <person name="Civetta A."/>
            <person name="Clifton S.W."/>
            <person name="Comeron J.M."/>
            <person name="Costello J.C."/>
            <person name="Coyne J.A."/>
            <person name="Daub J."/>
            <person name="David R.G."/>
            <person name="Delcher A.L."/>
            <person name="Delehaunty K."/>
            <person name="Do C.B."/>
            <person name="Ebling H."/>
            <person name="Edwards K."/>
            <person name="Eickbush T."/>
            <person name="Evans J.D."/>
            <person name="Filipski A."/>
            <person name="Findeiss S."/>
            <person name="Freyhult E."/>
            <person name="Fulton L."/>
            <person name="Fulton R."/>
            <person name="Garcia A.C."/>
            <person name="Gardiner A."/>
            <person name="Garfield D.A."/>
            <person name="Garvin B.E."/>
            <person name="Gibson G."/>
            <person name="Gilbert D."/>
            <person name="Gnerre S."/>
            <person name="Godfrey J."/>
            <person name="Good R."/>
            <person name="Gotea V."/>
            <person name="Gravely B."/>
            <person name="Greenberg A.J."/>
            <person name="Griffiths-Jones S."/>
            <person name="Gross S."/>
            <person name="Guigo R."/>
            <person name="Gustafson E.A."/>
            <person name="Haerty W."/>
            <person name="Hahn M.W."/>
            <person name="Halligan D.L."/>
            <person name="Halpern A.L."/>
            <person name="Halter G.M."/>
            <person name="Han M.V."/>
            <person name="Heger A."/>
            <person name="Hillier L."/>
            <person name="Hinrichs A.S."/>
            <person name="Holmes I."/>
            <person name="Hoskins R.A."/>
            <person name="Hubisz M.J."/>
            <person name="Hultmark D."/>
            <person name="Huntley M.A."/>
            <person name="Jaffe D.B."/>
            <person name="Jagadeeshan S."/>
            <person name="Jeck W.R."/>
            <person name="Johnson J."/>
            <person name="Jones C.D."/>
            <person name="Jordan W.C."/>
            <person name="Karpen G.H."/>
            <person name="Kataoka E."/>
            <person name="Keightley P.D."/>
            <person name="Kheradpour P."/>
            <person name="Kirkness E.F."/>
            <person name="Koerich L.B."/>
            <person name="Kristiansen K."/>
            <person name="Kudrna D."/>
            <person name="Kulathinal R.J."/>
            <person name="Kumar S."/>
            <person name="Kwok R."/>
            <person name="Lander E."/>
            <person name="Langley C.H."/>
            <person name="Lapoint R."/>
            <person name="Lazzaro B.P."/>
            <person name="Lee S.J."/>
            <person name="Levesque L."/>
            <person name="Li R."/>
            <person name="Lin C.F."/>
            <person name="Lin M.F."/>
            <person name="Lindblad-Toh K."/>
            <person name="Llopart A."/>
            <person name="Long M."/>
            <person name="Low L."/>
            <person name="Lozovsky E."/>
            <person name="Lu J."/>
            <person name="Luo M."/>
            <person name="Machado C.A."/>
            <person name="Makalowski W."/>
            <person name="Marzo M."/>
            <person name="Matsuda M."/>
            <person name="Matzkin L."/>
            <person name="McAllister B."/>
            <person name="McBride C.S."/>
            <person name="McKernan B."/>
            <person name="McKernan K."/>
            <person name="Mendez-Lago M."/>
            <person name="Minx P."/>
            <person name="Mollenhauer M.U."/>
            <person name="Montooth K."/>
            <person name="Mount S.M."/>
            <person name="Mu X."/>
            <person name="Myers E."/>
            <person name="Negre B."/>
            <person name="Newfeld S."/>
            <person name="Nielsen R."/>
            <person name="Noor M.A."/>
            <person name="O'Grady P."/>
            <person name="Pachter L."/>
            <person name="Papaceit M."/>
            <person name="Parisi M.J."/>
            <person name="Parisi M."/>
            <person name="Parts L."/>
            <person name="Pedersen J.S."/>
            <person name="Pesole G."/>
            <person name="Phillippy A.M."/>
            <person name="Ponting C.P."/>
            <person name="Pop M."/>
            <person name="Porcelli D."/>
            <person name="Powell J.R."/>
            <person name="Prohaska S."/>
            <person name="Pruitt K."/>
            <person name="Puig M."/>
            <person name="Quesneville H."/>
            <person name="Ram K.R."/>
            <person name="Rand D."/>
            <person name="Rasmussen M.D."/>
            <person name="Reed L.K."/>
            <person name="Reenan R."/>
            <person name="Reily A."/>
            <person name="Remington K.A."/>
            <person name="Rieger T.T."/>
            <person name="Ritchie M.G."/>
            <person name="Robin C."/>
            <person name="Rogers Y.H."/>
            <person name="Rohde C."/>
            <person name="Rozas J."/>
            <person name="Rubenfield M.J."/>
            <person name="Ruiz A."/>
            <person name="Russo S."/>
            <person name="Salzberg S.L."/>
            <person name="Sanchez-Gracia A."/>
            <person name="Saranga D.J."/>
            <person name="Sato H."/>
            <person name="Schaeffer S.W."/>
            <person name="Schatz M.C."/>
            <person name="Schlenke T."/>
            <person name="Schwartz R."/>
            <person name="Segarra C."/>
            <person name="Singh R.S."/>
            <person name="Sirot L."/>
            <person name="Sirota M."/>
            <person name="Sisneros N.B."/>
            <person name="Smith C.D."/>
            <person name="Smith T.F."/>
            <person name="Spieth J."/>
            <person name="Stage D.E."/>
            <person name="Stark A."/>
            <person name="Stephan W."/>
            <person name="Strausberg R.L."/>
            <person name="Strempel S."/>
            <person name="Sturgill D."/>
            <person name="Sutton G."/>
            <person name="Sutton G.G."/>
            <person name="Tao W."/>
            <person name="Teichmann S."/>
            <person name="Tobari Y.N."/>
            <person name="Tomimura Y."/>
            <person name="Tsolas J.M."/>
            <person name="Valente V.L."/>
            <person name="Venter E."/>
            <person name="Venter J.C."/>
            <person name="Vicario S."/>
            <person name="Vieira F.G."/>
            <person name="Vilella A.J."/>
            <person name="Villasante A."/>
            <person name="Walenz B."/>
            <person name="Wang J."/>
            <person name="Wasserman M."/>
            <person name="Watts T."/>
            <person name="Wilson D."/>
            <person name="Wilson R.K."/>
            <person name="Wing R.A."/>
            <person name="Wolfner M.F."/>
            <person name="Wong A."/>
            <person name="Wong G.K."/>
            <person name="Wu C.I."/>
            <person name="Wu G."/>
            <person name="Yamamoto D."/>
            <person name="Yang H.P."/>
            <person name="Yang S.P."/>
            <person name="Yorke J.A."/>
            <person name="Yoshida K."/>
            <person name="Zdobnov E."/>
            <person name="Zhang P."/>
            <person name="Zhang Y."/>
            <person name="Zimin A.V."/>
            <person name="Baldwin J."/>
            <person name="Abdouelleil A."/>
            <person name="Abdulkadir J."/>
            <person name="Abebe A."/>
            <person name="Abera B."/>
            <person name="Abreu J."/>
            <person name="Acer S.C."/>
            <person name="Aftuck L."/>
            <person name="Alexander A."/>
            <person name="An P."/>
            <person name="Anderson E."/>
            <person name="Anderson S."/>
            <person name="Arachi H."/>
            <person name="Azer M."/>
            <person name="Bachantsang P."/>
            <person name="Barry A."/>
            <person name="Bayul T."/>
            <person name="Berlin A."/>
            <person name="Bessette D."/>
            <person name="Bloom T."/>
            <person name="Blye J."/>
            <person name="Boguslavskiy L."/>
            <person name="Bonnet C."/>
            <person name="Boukhgalter B."/>
            <person name="Bourzgui I."/>
            <person name="Brown A."/>
            <person name="Cahill P."/>
            <person name="Channer S."/>
            <person name="Cheshatsang Y."/>
            <person name="Chuda L."/>
            <person name="Citroen M."/>
            <person name="Collymore A."/>
            <person name="Cooke P."/>
            <person name="Costello M."/>
            <person name="D'Aco K."/>
            <person name="Daza R."/>
            <person name="De Haan G."/>
            <person name="DeGray S."/>
            <person name="DeMaso C."/>
            <person name="Dhargay N."/>
            <person name="Dooley K."/>
            <person name="Dooley E."/>
            <person name="Doricent M."/>
            <person name="Dorje P."/>
            <person name="Dorjee K."/>
            <person name="Dupes A."/>
            <person name="Elong R."/>
            <person name="Falk J."/>
            <person name="Farina A."/>
            <person name="Faro S."/>
            <person name="Ferguson D."/>
            <person name="Fisher S."/>
            <person name="Foley C.D."/>
            <person name="Franke A."/>
            <person name="Friedrich D."/>
            <person name="Gadbois L."/>
            <person name="Gearin G."/>
            <person name="Gearin C.R."/>
            <person name="Giannoukos G."/>
            <person name="Goode T."/>
            <person name="Graham J."/>
            <person name="Grandbois E."/>
            <person name="Grewal S."/>
            <person name="Gyaltsen K."/>
            <person name="Hafez N."/>
            <person name="Hagos B."/>
            <person name="Hall J."/>
            <person name="Henson C."/>
            <person name="Hollinger A."/>
            <person name="Honan T."/>
            <person name="Huard M.D."/>
            <person name="Hughes L."/>
            <person name="Hurhula B."/>
            <person name="Husby M.E."/>
            <person name="Kamat A."/>
            <person name="Kanga B."/>
            <person name="Kashin S."/>
            <person name="Khazanovich D."/>
            <person name="Kisner P."/>
            <person name="Lance K."/>
            <person name="Lara M."/>
            <person name="Lee W."/>
            <person name="Lennon N."/>
            <person name="Letendre F."/>
            <person name="LeVine R."/>
            <person name="Lipovsky A."/>
            <person name="Liu X."/>
            <person name="Liu J."/>
            <person name="Liu S."/>
            <person name="Lokyitsang T."/>
            <person name="Lokyitsang Y."/>
            <person name="Lubonja R."/>
            <person name="Lui A."/>
            <person name="MacDonald P."/>
            <person name="Magnisalis V."/>
            <person name="Maru K."/>
            <person name="Matthews C."/>
            <person name="McCusker W."/>
            <person name="McDonough S."/>
            <person name="Mehta T."/>
            <person name="Meldrim J."/>
            <person name="Meneus L."/>
            <person name="Mihai O."/>
            <person name="Mihalev A."/>
            <person name="Mihova T."/>
            <person name="Mittelman R."/>
            <person name="Mlenga V."/>
            <person name="Montmayeur A."/>
            <person name="Mulrain L."/>
            <person name="Navidi A."/>
            <person name="Naylor J."/>
            <person name="Negash T."/>
            <person name="Nguyen T."/>
            <person name="Nguyen N."/>
            <person name="Nicol R."/>
            <person name="Norbu C."/>
            <person name="Norbu N."/>
            <person name="Novod N."/>
            <person name="O'Neill B."/>
            <person name="Osman S."/>
            <person name="Markiewicz E."/>
            <person name="Oyono O.L."/>
            <person name="Patti C."/>
            <person name="Phunkhang P."/>
            <person name="Pierre F."/>
            <person name="Priest M."/>
            <person name="Raghuraman S."/>
            <person name="Rege F."/>
            <person name="Reyes R."/>
            <person name="Rise C."/>
            <person name="Rogov P."/>
            <person name="Ross K."/>
            <person name="Ryan E."/>
            <person name="Settipalli S."/>
            <person name="Shea T."/>
            <person name="Sherpa N."/>
            <person name="Shi L."/>
            <person name="Shih D."/>
            <person name="Sparrow T."/>
            <person name="Spaulding J."/>
            <person name="Stalker J."/>
            <person name="Stange-Thomann N."/>
            <person name="Stavropoulos S."/>
            <person name="Stone C."/>
            <person name="Strader C."/>
            <person name="Tesfaye S."/>
            <person name="Thomson T."/>
            <person name="Thoulutsang Y."/>
            <person name="Thoulutsang D."/>
            <person name="Topham K."/>
            <person name="Topping I."/>
            <person name="Tsamla T."/>
            <person name="Vassiliev H."/>
            <person name="Vo A."/>
            <person name="Wangchuk T."/>
            <person name="Wangdi T."/>
            <person name="Weiand M."/>
            <person name="Wilkinson J."/>
            <person name="Wilson A."/>
            <person name="Yadav S."/>
            <person name="Young G."/>
            <person name="Yu Q."/>
            <person name="Zembek L."/>
            <person name="Zhong D."/>
            <person name="Zimmer A."/>
            <person name="Zwirko Z."/>
            <person name="Jaffe D.B."/>
            <person name="Alvarez P."/>
            <person name="Brockman W."/>
            <person name="Butler J."/>
            <person name="Chin C."/>
            <person name="Gnerre S."/>
            <person name="Grabherr M."/>
            <person name="Kleber M."/>
            <person name="Mauceli E."/>
            <person name="MacCallum I."/>
        </authorList>
    </citation>
    <scope>NUCLEOTIDE SEQUENCE [LARGE SCALE GENOMIC DNA]</scope>
    <source>
        <strain evidence="22">Tucson 14030-0811.24</strain>
    </source>
</reference>
<evidence type="ECO:0000256" key="1">
    <source>
        <dbReference type="ARBA" id="ARBA00004394"/>
    </source>
</evidence>
<dbReference type="PANTHER" id="PTHR11141:SF0">
    <property type="entry name" value="PROTEIN TRANSPORT PROTEIN SEC23"/>
    <property type="match status" value="1"/>
</dbReference>
<dbReference type="Pfam" id="PF04811">
    <property type="entry name" value="Sec23_trunk"/>
    <property type="match status" value="1"/>
</dbReference>
<dbReference type="AlphaFoldDB" id="A0A0Q9X5J3"/>
<evidence type="ECO:0000256" key="10">
    <source>
        <dbReference type="ARBA" id="ARBA00022927"/>
    </source>
</evidence>
<dbReference type="Pfam" id="PF04810">
    <property type="entry name" value="zf-Sec23_Sec24"/>
    <property type="match status" value="1"/>
</dbReference>
<comment type="similarity">
    <text evidence="3 14">Belongs to the SEC23/SEC24 family. SEC23 subfamily.</text>
</comment>
<keyword evidence="22" id="KW-1185">Reference proteome</keyword>
<dbReference type="GO" id="GO:0005789">
    <property type="term" value="C:endoplasmic reticulum membrane"/>
    <property type="evidence" value="ECO:0007669"/>
    <property type="project" value="UniProtKB-SubCell"/>
</dbReference>
<dbReference type="Gene3D" id="3.40.20.10">
    <property type="entry name" value="Severin"/>
    <property type="match status" value="1"/>
</dbReference>
<feature type="domain" description="Gelsolin-like" evidence="16">
    <location>
        <begin position="648"/>
        <end position="734"/>
    </location>
</feature>
<evidence type="ECO:0000256" key="14">
    <source>
        <dbReference type="RuleBase" id="RU365030"/>
    </source>
</evidence>
<evidence type="ECO:0000313" key="21">
    <source>
        <dbReference type="EMBL" id="KRF99527.1"/>
    </source>
</evidence>
<evidence type="ECO:0000256" key="12">
    <source>
        <dbReference type="ARBA" id="ARBA00023136"/>
    </source>
</evidence>
<dbReference type="GO" id="GO:0000139">
    <property type="term" value="C:Golgi membrane"/>
    <property type="evidence" value="ECO:0007669"/>
    <property type="project" value="UniProtKB-SubCell"/>
</dbReference>
<evidence type="ECO:0000256" key="13">
    <source>
        <dbReference type="ARBA" id="ARBA00023329"/>
    </source>
</evidence>
<dbReference type="Pfam" id="PF08033">
    <property type="entry name" value="Sec23_BS"/>
    <property type="match status" value="1"/>
</dbReference>
<dbReference type="Pfam" id="PF00626">
    <property type="entry name" value="Gelsolin"/>
    <property type="match status" value="1"/>
</dbReference>
<evidence type="ECO:0000256" key="4">
    <source>
        <dbReference type="ARBA" id="ARBA00022448"/>
    </source>
</evidence>
<dbReference type="SUPFAM" id="SSF53300">
    <property type="entry name" value="vWA-like"/>
    <property type="match status" value="1"/>
</dbReference>
<feature type="domain" description="Zinc finger Sec23/Sec24-type" evidence="17">
    <location>
        <begin position="58"/>
        <end position="98"/>
    </location>
</feature>
<keyword evidence="6 14" id="KW-0479">Metal-binding</keyword>
<dbReference type="InterPro" id="IPR006895">
    <property type="entry name" value="Znf_Sec23_Sec24"/>
</dbReference>
<dbReference type="GO" id="GO:0009306">
    <property type="term" value="P:protein secretion"/>
    <property type="evidence" value="ECO:0007669"/>
    <property type="project" value="EnsemblMetazoa"/>
</dbReference>
<dbReference type="InterPro" id="IPR036180">
    <property type="entry name" value="Gelsolin-like_dom_sf"/>
</dbReference>
<organism evidence="21 22">
    <name type="scientific">Drosophila willistoni</name>
    <name type="common">Fruit fly</name>
    <dbReference type="NCBI Taxonomy" id="7260"/>
    <lineage>
        <taxon>Eukaryota</taxon>
        <taxon>Metazoa</taxon>
        <taxon>Ecdysozoa</taxon>
        <taxon>Arthropoda</taxon>
        <taxon>Hexapoda</taxon>
        <taxon>Insecta</taxon>
        <taxon>Pterygota</taxon>
        <taxon>Neoptera</taxon>
        <taxon>Endopterygota</taxon>
        <taxon>Diptera</taxon>
        <taxon>Brachycera</taxon>
        <taxon>Muscomorpha</taxon>
        <taxon>Ephydroidea</taxon>
        <taxon>Drosophilidae</taxon>
        <taxon>Drosophila</taxon>
        <taxon>Sophophora</taxon>
    </lineage>
</organism>
<feature type="domain" description="Sec23/Sec24 helical" evidence="19">
    <location>
        <begin position="534"/>
        <end position="632"/>
    </location>
</feature>
<dbReference type="FunCoup" id="A0A0Q9X5J3">
    <property type="interactions" value="2008"/>
</dbReference>
<dbReference type="GO" id="GO:0005795">
    <property type="term" value="C:Golgi stack"/>
    <property type="evidence" value="ECO:0007669"/>
    <property type="project" value="EnsemblMetazoa"/>
</dbReference>
<evidence type="ECO:0000256" key="6">
    <source>
        <dbReference type="ARBA" id="ARBA00022723"/>
    </source>
</evidence>
<evidence type="ECO:0000256" key="11">
    <source>
        <dbReference type="ARBA" id="ARBA00023034"/>
    </source>
</evidence>
<dbReference type="InterPro" id="IPR029006">
    <property type="entry name" value="ADF-H/Gelsolin-like_dom_sf"/>
</dbReference>
<dbReference type="Gene3D" id="1.20.120.730">
    <property type="entry name" value="Sec23/Sec24 helical domain"/>
    <property type="match status" value="1"/>
</dbReference>
<dbReference type="GO" id="GO:0070971">
    <property type="term" value="C:endoplasmic reticulum exit site"/>
    <property type="evidence" value="ECO:0007669"/>
    <property type="project" value="EnsemblMetazoa"/>
</dbReference>
<dbReference type="FunFam" id="1.20.120.730:FF:000001">
    <property type="entry name" value="Protein transport protein SEC23"/>
    <property type="match status" value="1"/>
</dbReference>
<dbReference type="GO" id="GO:0005829">
    <property type="term" value="C:cytosol"/>
    <property type="evidence" value="ECO:0007669"/>
    <property type="project" value="UniProtKB-SubCell"/>
</dbReference>
<dbReference type="FunFam" id="2.60.40.1670:FF:000006">
    <property type="entry name" value="Protein transport protein SEC23"/>
    <property type="match status" value="1"/>
</dbReference>
<dbReference type="SUPFAM" id="SSF81995">
    <property type="entry name" value="beta-sandwich domain of Sec23/24"/>
    <property type="match status" value="1"/>
</dbReference>
<feature type="domain" description="Sec23/Sec24 beta-sandwich" evidence="20">
    <location>
        <begin position="417"/>
        <end position="520"/>
    </location>
</feature>
<evidence type="ECO:0000259" key="20">
    <source>
        <dbReference type="Pfam" id="PF08033"/>
    </source>
</evidence>
<dbReference type="GO" id="GO:0035293">
    <property type="term" value="P:chitin-based larval cuticle pattern formation"/>
    <property type="evidence" value="ECO:0007669"/>
    <property type="project" value="EnsemblMetazoa"/>
</dbReference>
<dbReference type="InterPro" id="IPR037550">
    <property type="entry name" value="Sec23_C"/>
</dbReference>
<keyword evidence="12 14" id="KW-0472">Membrane</keyword>
<dbReference type="GO" id="GO:0090110">
    <property type="term" value="P:COPII-coated vesicle cargo loading"/>
    <property type="evidence" value="ECO:0007669"/>
    <property type="project" value="TreeGrafter"/>
</dbReference>
<dbReference type="InterPro" id="IPR036465">
    <property type="entry name" value="vWFA_dom_sf"/>
</dbReference>
<keyword evidence="8 14" id="KW-0862">Zinc</keyword>
<dbReference type="InterPro" id="IPR007123">
    <property type="entry name" value="Gelsolin-like_dom"/>
</dbReference>
<dbReference type="GO" id="GO:0006886">
    <property type="term" value="P:intracellular protein transport"/>
    <property type="evidence" value="ECO:0007669"/>
    <property type="project" value="InterPro"/>
</dbReference>
<dbReference type="EMBL" id="CH964232">
    <property type="protein sequence ID" value="KRF99527.1"/>
    <property type="molecule type" value="Genomic_DNA"/>
</dbReference>
<dbReference type="PANTHER" id="PTHR11141">
    <property type="entry name" value="PROTEIN TRANSPORT PROTEIN SEC23"/>
    <property type="match status" value="1"/>
</dbReference>
<dbReference type="FunFam" id="3.40.20.10:FF:000003">
    <property type="entry name" value="Protein transport protein SEC23"/>
    <property type="match status" value="1"/>
</dbReference>
<evidence type="ECO:0000256" key="9">
    <source>
        <dbReference type="ARBA" id="ARBA00022892"/>
    </source>
</evidence>